<dbReference type="SUPFAM" id="SSF56281">
    <property type="entry name" value="Metallo-hydrolase/oxidoreductase"/>
    <property type="match status" value="1"/>
</dbReference>
<sequence length="397" mass="44507">MSTSIRVIEAVKSVNVQGSPAHWANEQGTRFKNPWTSWREHDWRDMYYILFKHNRLTPKAPENMSTLLPTRKPTWNHEGDDAQKLKATWIGHASFFVELPARANTEGRVPKRGARILFDPIFSTHCAPIKLAGTARITPPACALEELPEVDAVVISHNHYDHLDRPTLTKLAALPRKPHFFAPLGNLAQLMSVGVPQDNCHVLDWWQSRRVEVDIPSQDGSDKTVPAVFDLTCTPNQHGEGRTPMDRMGYPKSLWASWVAREVLPDLSSTSPKTVYFAGDTGYRAVLDEQNEDEGPVCEAFKQIGEKFGPIDLALLPIGAYAPRRFMSTVHCSPKDSALVFKDIKAKRAIAMHWGAFILTTEPIMEPPKKLKEACEEVGIEEGAFICTDIGQTMLYD</sequence>
<evidence type="ECO:0000313" key="4">
    <source>
        <dbReference type="Proteomes" id="UP000559256"/>
    </source>
</evidence>
<dbReference type="Gene3D" id="3.60.15.10">
    <property type="entry name" value="Ribonuclease Z/Hydroxyacylglutathione hydrolase-like"/>
    <property type="match status" value="1"/>
</dbReference>
<dbReference type="EMBL" id="JAACJM010000052">
    <property type="protein sequence ID" value="KAF5357312.1"/>
    <property type="molecule type" value="Genomic_DNA"/>
</dbReference>
<comment type="caution">
    <text evidence="3">The sequence shown here is derived from an EMBL/GenBank/DDBJ whole genome shotgun (WGS) entry which is preliminary data.</text>
</comment>
<feature type="binding site" evidence="1">
    <location>
        <position position="331"/>
    </location>
    <ligand>
        <name>an N-acyl-1,2-diacyl-sn-glycero-3-phosphoethanolamine</name>
        <dbReference type="ChEBI" id="CHEBI:62537"/>
    </ligand>
</feature>
<feature type="domain" description="Metallo-beta-lactamase" evidence="2">
    <location>
        <begin position="115"/>
        <end position="354"/>
    </location>
</feature>
<evidence type="ECO:0000313" key="3">
    <source>
        <dbReference type="EMBL" id="KAF5357312.1"/>
    </source>
</evidence>
<dbReference type="GO" id="GO:0070291">
    <property type="term" value="P:N-acylethanolamine metabolic process"/>
    <property type="evidence" value="ECO:0007669"/>
    <property type="project" value="TreeGrafter"/>
</dbReference>
<dbReference type="OrthoDB" id="332863at2759"/>
<organism evidence="3 4">
    <name type="scientific">Tetrapyrgos nigripes</name>
    <dbReference type="NCBI Taxonomy" id="182062"/>
    <lineage>
        <taxon>Eukaryota</taxon>
        <taxon>Fungi</taxon>
        <taxon>Dikarya</taxon>
        <taxon>Basidiomycota</taxon>
        <taxon>Agaricomycotina</taxon>
        <taxon>Agaricomycetes</taxon>
        <taxon>Agaricomycetidae</taxon>
        <taxon>Agaricales</taxon>
        <taxon>Marasmiineae</taxon>
        <taxon>Marasmiaceae</taxon>
        <taxon>Tetrapyrgos</taxon>
    </lineage>
</organism>
<dbReference type="GO" id="GO:0005737">
    <property type="term" value="C:cytoplasm"/>
    <property type="evidence" value="ECO:0007669"/>
    <property type="project" value="TreeGrafter"/>
</dbReference>
<dbReference type="InterPro" id="IPR001279">
    <property type="entry name" value="Metallo-B-lactamas"/>
</dbReference>
<dbReference type="PANTHER" id="PTHR15032:SF4">
    <property type="entry name" value="N-ACYL-PHOSPHATIDYLETHANOLAMINE-HYDROLYZING PHOSPHOLIPASE D"/>
    <property type="match status" value="1"/>
</dbReference>
<gene>
    <name evidence="3" type="ORF">D9758_005898</name>
</gene>
<accession>A0A8H5G2T1</accession>
<proteinExistence type="predicted"/>
<keyword evidence="4" id="KW-1185">Reference proteome</keyword>
<dbReference type="Proteomes" id="UP000559256">
    <property type="component" value="Unassembled WGS sequence"/>
</dbReference>
<dbReference type="GO" id="GO:0008270">
    <property type="term" value="F:zinc ion binding"/>
    <property type="evidence" value="ECO:0007669"/>
    <property type="project" value="InterPro"/>
</dbReference>
<dbReference type="PANTHER" id="PTHR15032">
    <property type="entry name" value="N-ACYL-PHOSPHATIDYLETHANOLAMINE-HYDROLYZING PHOSPHOLIPASE D"/>
    <property type="match status" value="1"/>
</dbReference>
<dbReference type="GO" id="GO:0070292">
    <property type="term" value="P:N-acylphosphatidylethanolamine metabolic process"/>
    <property type="evidence" value="ECO:0007669"/>
    <property type="project" value="TreeGrafter"/>
</dbReference>
<feature type="binding site" evidence="1">
    <location>
        <position position="160"/>
    </location>
    <ligand>
        <name>an N-acyl-1,2-diacyl-sn-glycero-3-phosphoethanolamine</name>
        <dbReference type="ChEBI" id="CHEBI:62537"/>
    </ligand>
</feature>
<dbReference type="GO" id="GO:0070290">
    <property type="term" value="F:N-acylphosphatidylethanolamine-specific phospholipase D activity"/>
    <property type="evidence" value="ECO:0007669"/>
    <property type="project" value="InterPro"/>
</dbReference>
<evidence type="ECO:0000256" key="1">
    <source>
        <dbReference type="PIRSR" id="PIRSR038896-50"/>
    </source>
</evidence>
<dbReference type="InterPro" id="IPR024884">
    <property type="entry name" value="NAPE-PLD"/>
</dbReference>
<name>A0A8H5G2T1_9AGAR</name>
<dbReference type="PIRSF" id="PIRSF038896">
    <property type="entry name" value="NAPE-PLD"/>
    <property type="match status" value="1"/>
</dbReference>
<dbReference type="AlphaFoldDB" id="A0A8H5G2T1"/>
<dbReference type="Pfam" id="PF12706">
    <property type="entry name" value="Lactamase_B_2"/>
    <property type="match status" value="1"/>
</dbReference>
<evidence type="ECO:0000259" key="2">
    <source>
        <dbReference type="Pfam" id="PF12706"/>
    </source>
</evidence>
<reference evidence="3 4" key="1">
    <citation type="journal article" date="2020" name="ISME J.">
        <title>Uncovering the hidden diversity of litter-decomposition mechanisms in mushroom-forming fungi.</title>
        <authorList>
            <person name="Floudas D."/>
            <person name="Bentzer J."/>
            <person name="Ahren D."/>
            <person name="Johansson T."/>
            <person name="Persson P."/>
            <person name="Tunlid A."/>
        </authorList>
    </citation>
    <scope>NUCLEOTIDE SEQUENCE [LARGE SCALE GENOMIC DNA]</scope>
    <source>
        <strain evidence="3 4">CBS 291.85</strain>
    </source>
</reference>
<protein>
    <recommendedName>
        <fullName evidence="2">Metallo-beta-lactamase domain-containing protein</fullName>
    </recommendedName>
</protein>
<dbReference type="InterPro" id="IPR036866">
    <property type="entry name" value="RibonucZ/Hydroxyglut_hydro"/>
</dbReference>